<dbReference type="PANTHER" id="PTHR44229">
    <property type="entry name" value="15-HYDROXYPROSTAGLANDIN DEHYDROGENASE [NAD(+)]"/>
    <property type="match status" value="1"/>
</dbReference>
<comment type="catalytic activity">
    <reaction evidence="10">
        <text>resolvin D1 + NAD(+) = 8-oxoresolvin D1 + NADH + H(+)</text>
        <dbReference type="Rhea" id="RHEA:50124"/>
        <dbReference type="ChEBI" id="CHEBI:15378"/>
        <dbReference type="ChEBI" id="CHEBI:57540"/>
        <dbReference type="ChEBI" id="CHEBI:57945"/>
        <dbReference type="ChEBI" id="CHEBI:132079"/>
        <dbReference type="ChEBI" id="CHEBI:132080"/>
    </reaction>
    <physiologicalReaction direction="left-to-right" evidence="10">
        <dbReference type="Rhea" id="RHEA:50125"/>
    </physiologicalReaction>
</comment>
<evidence type="ECO:0000256" key="20">
    <source>
        <dbReference type="ARBA" id="ARBA00049151"/>
    </source>
</evidence>
<comment type="catalytic activity">
    <reaction evidence="13">
        <text>(11R)-hydroxy-(5Z,8Z,12E,14Z)-eicosatetraenoate + NAD(+) = 11-oxo-(5Z,8Z,12E,14Z)-eicosatetraenoate + NADH + H(+)</text>
        <dbReference type="Rhea" id="RHEA:48640"/>
        <dbReference type="ChEBI" id="CHEBI:15378"/>
        <dbReference type="ChEBI" id="CHEBI:57540"/>
        <dbReference type="ChEBI" id="CHEBI:57945"/>
        <dbReference type="ChEBI" id="CHEBI:78836"/>
        <dbReference type="ChEBI" id="CHEBI:90697"/>
    </reaction>
    <physiologicalReaction direction="left-to-right" evidence="13">
        <dbReference type="Rhea" id="RHEA:48641"/>
    </physiologicalReaction>
</comment>
<dbReference type="EC" id="1.1.1.141" evidence="3"/>
<evidence type="ECO:0000256" key="3">
    <source>
        <dbReference type="ARBA" id="ARBA00038968"/>
    </source>
</evidence>
<dbReference type="AlphaFoldDB" id="A0A131YNN3"/>
<dbReference type="PRINTS" id="PR00080">
    <property type="entry name" value="SDRFAMILY"/>
</dbReference>
<proteinExistence type="inferred from homology"/>
<dbReference type="InterPro" id="IPR002347">
    <property type="entry name" value="SDR_fam"/>
</dbReference>
<evidence type="ECO:0000256" key="2">
    <source>
        <dbReference type="ARBA" id="ARBA00023002"/>
    </source>
</evidence>
<sequence>MKDFNGKVALVTGGAMGLGRGIVESLLQKGCKVSILDIDEPMGKQTAADMVKKFPNSNCVFYKCDVSNENQFEDGFKKTKNHFGGIDIVVNNAGVAGEDKWRKVFSVNLEAYFSGILLGLKYMDKSKGGKGGHIVNVSSVSGIYVLPELPAYNTSQAAIVTMTRCFGSDMYYNRTGVKVYCICPDPIDTKLWAQLSDYCRMSEDTVEYAHVYDTRIQQPVVVAHAIIQLLEDERNGGIMLCLHKIGNKYHEFPALPNP</sequence>
<evidence type="ECO:0000313" key="23">
    <source>
        <dbReference type="EMBL" id="JAP80893.1"/>
    </source>
</evidence>
<comment type="catalytic activity">
    <reaction evidence="18">
        <text>prostaglandin E2 + NAD(+) = 15-oxoprostaglandin E2 + NADH + H(+)</text>
        <dbReference type="Rhea" id="RHEA:11876"/>
        <dbReference type="ChEBI" id="CHEBI:15378"/>
        <dbReference type="ChEBI" id="CHEBI:57400"/>
        <dbReference type="ChEBI" id="CHEBI:57540"/>
        <dbReference type="ChEBI" id="CHEBI:57945"/>
        <dbReference type="ChEBI" id="CHEBI:606564"/>
        <dbReference type="EC" id="1.1.1.141"/>
    </reaction>
    <physiologicalReaction direction="left-to-right" evidence="18">
        <dbReference type="Rhea" id="RHEA:11877"/>
    </physiologicalReaction>
</comment>
<comment type="catalytic activity">
    <reaction evidence="20">
        <text>(15S)-hydroxy-(5Z,8Z,11Z,13E)-eicosatetraenoate + NAD(+) = 15-oxo-(5Z,8Z,11Z,13E)-eicosatetraenoate + NADH + H(+)</text>
        <dbReference type="Rhea" id="RHEA:23260"/>
        <dbReference type="ChEBI" id="CHEBI:15378"/>
        <dbReference type="ChEBI" id="CHEBI:57409"/>
        <dbReference type="ChEBI" id="CHEBI:57410"/>
        <dbReference type="ChEBI" id="CHEBI:57540"/>
        <dbReference type="ChEBI" id="CHEBI:57945"/>
        <dbReference type="EC" id="1.1.1.232"/>
    </reaction>
    <physiologicalReaction direction="left-to-right" evidence="20">
        <dbReference type="Rhea" id="RHEA:23261"/>
    </physiologicalReaction>
</comment>
<name>A0A131YNN3_RHIAP</name>
<dbReference type="GO" id="GO:0005737">
    <property type="term" value="C:cytoplasm"/>
    <property type="evidence" value="ECO:0007669"/>
    <property type="project" value="TreeGrafter"/>
</dbReference>
<evidence type="ECO:0000256" key="15">
    <source>
        <dbReference type="ARBA" id="ARBA00048393"/>
    </source>
</evidence>
<dbReference type="Gene3D" id="3.40.50.720">
    <property type="entry name" value="NAD(P)-binding Rossmann-like Domain"/>
    <property type="match status" value="1"/>
</dbReference>
<evidence type="ECO:0000256" key="18">
    <source>
        <dbReference type="ARBA" id="ARBA00048739"/>
    </source>
</evidence>
<evidence type="ECO:0000256" key="10">
    <source>
        <dbReference type="ARBA" id="ARBA00047672"/>
    </source>
</evidence>
<dbReference type="GO" id="GO:0047034">
    <property type="term" value="F:15-hydroxyicosatetraenoate dehydrogenase activity"/>
    <property type="evidence" value="ECO:0007669"/>
    <property type="project" value="UniProtKB-EC"/>
</dbReference>
<evidence type="ECO:0000256" key="11">
    <source>
        <dbReference type="ARBA" id="ARBA00048008"/>
    </source>
</evidence>
<evidence type="ECO:0000256" key="16">
    <source>
        <dbReference type="ARBA" id="ARBA00048535"/>
    </source>
</evidence>
<evidence type="ECO:0000256" key="5">
    <source>
        <dbReference type="ARBA" id="ARBA00040276"/>
    </source>
</evidence>
<comment type="catalytic activity">
    <reaction evidence="19">
        <text>resolvin D2 + NAD(+) = 16-oxoresolvin D2 + NADH + H(+)</text>
        <dbReference type="Rhea" id="RHEA:53588"/>
        <dbReference type="ChEBI" id="CHEBI:15378"/>
        <dbReference type="ChEBI" id="CHEBI:57540"/>
        <dbReference type="ChEBI" id="CHEBI:57945"/>
        <dbReference type="ChEBI" id="CHEBI:133367"/>
        <dbReference type="ChEBI" id="CHEBI:137498"/>
    </reaction>
    <physiologicalReaction direction="left-to-right" evidence="19">
        <dbReference type="Rhea" id="RHEA:53589"/>
    </physiologicalReaction>
</comment>
<comment type="function">
    <text evidence="8">Catalyzes the NAD-dependent dehydrogenation (oxidation) of a broad array of hydroxylated polyunsaturated fatty acids (mainly eicosanoids and docosanoids, including prostaglandins, lipoxins and resolvins), yielding their corresponding keto (oxo) metabolites. Decreases the levels of the pro-proliferative prostaglandins such as prostaglandin E2 (whose activity is increased in cancer because of an increase in the expression of cyclooxygenase 2) and generates oxo-fatty acid products that can profoundly influence cell function by abrogating pro-inflammatory cytokine expression. Converts resolvins E1, D1 and D2 to their oxo products, which represents a mode of resolvin inactivation. Resolvin E1 plays important roles during the resolution phase of acute inflammation, while resolvins D1 and D2 have a unique role in obesity-induced adipose inflammation.</text>
</comment>
<evidence type="ECO:0000256" key="19">
    <source>
        <dbReference type="ARBA" id="ARBA00048921"/>
    </source>
</evidence>
<evidence type="ECO:0000256" key="7">
    <source>
        <dbReference type="ARBA" id="ARBA00042026"/>
    </source>
</evidence>
<reference evidence="23" key="1">
    <citation type="journal article" date="2016" name="Ticks Tick Borne Dis.">
        <title>De novo assembly and annotation of the salivary gland transcriptome of Rhipicephalus appendiculatus male and female ticks during blood feeding.</title>
        <authorList>
            <person name="de Castro M.H."/>
            <person name="de Klerk D."/>
            <person name="Pienaar R."/>
            <person name="Latif A.A."/>
            <person name="Rees D.J."/>
            <person name="Mans B.J."/>
        </authorList>
    </citation>
    <scope>NUCLEOTIDE SEQUENCE</scope>
    <source>
        <tissue evidence="23">Salivary glands</tissue>
    </source>
</reference>
<dbReference type="PANTHER" id="PTHR44229:SF4">
    <property type="entry name" value="15-HYDROXYPROSTAGLANDIN DEHYDROGENASE [NAD(+)]"/>
    <property type="match status" value="1"/>
</dbReference>
<keyword evidence="2" id="KW-0560">Oxidoreductase</keyword>
<comment type="catalytic activity">
    <reaction evidence="9">
        <text>prostaglandin E1 + NAD(+) = 15-oxoprostaglandin E1 + NADH + H(+)</text>
        <dbReference type="Rhea" id="RHEA:16477"/>
        <dbReference type="ChEBI" id="CHEBI:15378"/>
        <dbReference type="ChEBI" id="CHEBI:57397"/>
        <dbReference type="ChEBI" id="CHEBI:57401"/>
        <dbReference type="ChEBI" id="CHEBI:57540"/>
        <dbReference type="ChEBI" id="CHEBI:57945"/>
    </reaction>
    <physiologicalReaction direction="left-to-right" evidence="9">
        <dbReference type="Rhea" id="RHEA:16478"/>
    </physiologicalReaction>
</comment>
<dbReference type="PRINTS" id="PR00081">
    <property type="entry name" value="GDHRDH"/>
</dbReference>
<comment type="similarity">
    <text evidence="1 22">Belongs to the short-chain dehydrogenases/reductases (SDR) family.</text>
</comment>
<accession>A0A131YNN3</accession>
<evidence type="ECO:0000256" key="6">
    <source>
        <dbReference type="ARBA" id="ARBA00041812"/>
    </source>
</evidence>
<dbReference type="Pfam" id="PF00106">
    <property type="entry name" value="adh_short"/>
    <property type="match status" value="1"/>
</dbReference>
<comment type="catalytic activity">
    <reaction evidence="21">
        <text>resolvin E1 + NAD(+) = 18-oxo-resolvin E1 + NADH + H(+)</text>
        <dbReference type="Rhea" id="RHEA:49244"/>
        <dbReference type="ChEBI" id="CHEBI:15378"/>
        <dbReference type="ChEBI" id="CHEBI:57540"/>
        <dbReference type="ChEBI" id="CHEBI:57945"/>
        <dbReference type="ChEBI" id="CHEBI:91000"/>
        <dbReference type="ChEBI" id="CHEBI:91001"/>
    </reaction>
    <physiologicalReaction direction="left-to-right" evidence="21">
        <dbReference type="Rhea" id="RHEA:49245"/>
    </physiologicalReaction>
</comment>
<evidence type="ECO:0000256" key="1">
    <source>
        <dbReference type="ARBA" id="ARBA00006484"/>
    </source>
</evidence>
<dbReference type="EC" id="1.1.1.232" evidence="4"/>
<comment type="catalytic activity">
    <reaction evidence="17">
        <text>prostaglandin A1 + NAD(+) = 15-oxo-prostaglandin A1 + NADH + H(+)</text>
        <dbReference type="Rhea" id="RHEA:41263"/>
        <dbReference type="ChEBI" id="CHEBI:15378"/>
        <dbReference type="ChEBI" id="CHEBI:57398"/>
        <dbReference type="ChEBI" id="CHEBI:57540"/>
        <dbReference type="ChEBI" id="CHEBI:57945"/>
        <dbReference type="ChEBI" id="CHEBI:85072"/>
    </reaction>
    <physiologicalReaction direction="left-to-right" evidence="17">
        <dbReference type="Rhea" id="RHEA:41264"/>
    </physiologicalReaction>
</comment>
<evidence type="ECO:0000256" key="13">
    <source>
        <dbReference type="ARBA" id="ARBA00048144"/>
    </source>
</evidence>
<evidence type="ECO:0000256" key="4">
    <source>
        <dbReference type="ARBA" id="ARBA00039060"/>
    </source>
</evidence>
<comment type="catalytic activity">
    <reaction evidence="14">
        <text>resolvin D1 + NAD(+) = 17-oxoresolvin D1 + NADH + H(+)</text>
        <dbReference type="Rhea" id="RHEA:50128"/>
        <dbReference type="ChEBI" id="CHEBI:15378"/>
        <dbReference type="ChEBI" id="CHEBI:57540"/>
        <dbReference type="ChEBI" id="CHEBI:57945"/>
        <dbReference type="ChEBI" id="CHEBI:132079"/>
        <dbReference type="ChEBI" id="CHEBI:132081"/>
    </reaction>
    <physiologicalReaction direction="left-to-right" evidence="14">
        <dbReference type="Rhea" id="RHEA:50129"/>
    </physiologicalReaction>
</comment>
<evidence type="ECO:0000256" key="8">
    <source>
        <dbReference type="ARBA" id="ARBA00045705"/>
    </source>
</evidence>
<evidence type="ECO:0000256" key="22">
    <source>
        <dbReference type="RuleBase" id="RU000363"/>
    </source>
</evidence>
<evidence type="ECO:0000256" key="9">
    <source>
        <dbReference type="ARBA" id="ARBA00047325"/>
    </source>
</evidence>
<comment type="catalytic activity">
    <reaction evidence="15">
        <text>resolvin D2 + NAD(+) = 7-oxoresolvin D2 + NADH + H(+)</text>
        <dbReference type="Rhea" id="RHEA:53584"/>
        <dbReference type="ChEBI" id="CHEBI:15378"/>
        <dbReference type="ChEBI" id="CHEBI:57540"/>
        <dbReference type="ChEBI" id="CHEBI:57945"/>
        <dbReference type="ChEBI" id="CHEBI:133367"/>
        <dbReference type="ChEBI" id="CHEBI:137497"/>
    </reaction>
    <physiologicalReaction direction="left-to-right" evidence="15">
        <dbReference type="Rhea" id="RHEA:53585"/>
    </physiologicalReaction>
</comment>
<dbReference type="SUPFAM" id="SSF51735">
    <property type="entry name" value="NAD(P)-binding Rossmann-fold domains"/>
    <property type="match status" value="1"/>
</dbReference>
<dbReference type="GO" id="GO:0016404">
    <property type="term" value="F:15-hydroxyprostaglandin dehydrogenase (NAD+) activity"/>
    <property type="evidence" value="ECO:0007669"/>
    <property type="project" value="UniProtKB-EC"/>
</dbReference>
<evidence type="ECO:0000256" key="21">
    <source>
        <dbReference type="ARBA" id="ARBA00049188"/>
    </source>
</evidence>
<evidence type="ECO:0000256" key="14">
    <source>
        <dbReference type="ARBA" id="ARBA00048170"/>
    </source>
</evidence>
<dbReference type="FunFam" id="3.40.50.720:FF:000149">
    <property type="entry name" value="15-hydroxyprostaglandin dehydrogenase [NAD(+)]"/>
    <property type="match status" value="1"/>
</dbReference>
<dbReference type="EMBL" id="GEDV01007664">
    <property type="protein sequence ID" value="JAP80893.1"/>
    <property type="molecule type" value="Transcribed_RNA"/>
</dbReference>
<organism evidence="23">
    <name type="scientific">Rhipicephalus appendiculatus</name>
    <name type="common">Brown ear tick</name>
    <dbReference type="NCBI Taxonomy" id="34631"/>
    <lineage>
        <taxon>Eukaryota</taxon>
        <taxon>Metazoa</taxon>
        <taxon>Ecdysozoa</taxon>
        <taxon>Arthropoda</taxon>
        <taxon>Chelicerata</taxon>
        <taxon>Arachnida</taxon>
        <taxon>Acari</taxon>
        <taxon>Parasitiformes</taxon>
        <taxon>Ixodida</taxon>
        <taxon>Ixodoidea</taxon>
        <taxon>Ixodidae</taxon>
        <taxon>Rhipicephalinae</taxon>
        <taxon>Rhipicephalus</taxon>
        <taxon>Rhipicephalus</taxon>
    </lineage>
</organism>
<evidence type="ECO:0000256" key="17">
    <source>
        <dbReference type="ARBA" id="ARBA00048611"/>
    </source>
</evidence>
<comment type="catalytic activity">
    <reaction evidence="11">
        <text>14-hydroxy-(4Z,7Z,10Z,12E,16Z,19Z)-docosahexaenoate + NAD(+) = 14-oxo-(4Z,7Z,10Z,12E,16Z,19Z)-docosahexaenoate + NADH + H(+)</text>
        <dbReference type="Rhea" id="RHEA:48952"/>
        <dbReference type="ChEBI" id="CHEBI:15378"/>
        <dbReference type="ChEBI" id="CHEBI:57540"/>
        <dbReference type="ChEBI" id="CHEBI:57945"/>
        <dbReference type="ChEBI" id="CHEBI:90866"/>
        <dbReference type="ChEBI" id="CHEBI:90867"/>
    </reaction>
    <physiologicalReaction direction="left-to-right" evidence="11">
        <dbReference type="Rhea" id="RHEA:48953"/>
    </physiologicalReaction>
</comment>
<comment type="catalytic activity">
    <reaction evidence="16">
        <text>lipoxin A4 + NAD(+) = 15-oxo-(5S,6R)-dihydroxy-(7E,9E,11Z,13E)-eicosatetraenoate + NADH + H(+)</text>
        <dbReference type="Rhea" id="RHEA:41572"/>
        <dbReference type="ChEBI" id="CHEBI:15378"/>
        <dbReference type="ChEBI" id="CHEBI:57540"/>
        <dbReference type="ChEBI" id="CHEBI:57945"/>
        <dbReference type="ChEBI" id="CHEBI:67026"/>
        <dbReference type="ChEBI" id="CHEBI:78311"/>
    </reaction>
    <physiologicalReaction direction="left-to-right" evidence="16">
        <dbReference type="Rhea" id="RHEA:41573"/>
    </physiologicalReaction>
</comment>
<evidence type="ECO:0000256" key="12">
    <source>
        <dbReference type="ARBA" id="ARBA00048140"/>
    </source>
</evidence>
<protein>
    <recommendedName>
        <fullName evidence="5">15-hydroxyprostaglandin dehydrogenase [NAD(+)]</fullName>
        <ecNumber evidence="3">1.1.1.141</ecNumber>
        <ecNumber evidence="4">1.1.1.232</ecNumber>
    </recommendedName>
    <alternativeName>
        <fullName evidence="7">Eicosanoid/docosanoid dehydrogenase [NAD(+)]</fullName>
    </alternativeName>
    <alternativeName>
        <fullName evidence="6">Prostaglandin dehydrogenase 1</fullName>
    </alternativeName>
</protein>
<dbReference type="InterPro" id="IPR036291">
    <property type="entry name" value="NAD(P)-bd_dom_sf"/>
</dbReference>
<comment type="catalytic activity">
    <reaction evidence="12">
        <text>15-oxo-(5S,6R)-dihydroxy-(7E,9E,11Z)-eicosatrienoate + NADH + H(+) = (5S,6R,15S)-trihydroxy-(7E,9E,11Z)-eicosatrienoate + NAD(+)</text>
        <dbReference type="Rhea" id="RHEA:41596"/>
        <dbReference type="ChEBI" id="CHEBI:15378"/>
        <dbReference type="ChEBI" id="CHEBI:57540"/>
        <dbReference type="ChEBI" id="CHEBI:57945"/>
        <dbReference type="ChEBI" id="CHEBI:78325"/>
        <dbReference type="ChEBI" id="CHEBI:78329"/>
    </reaction>
    <physiologicalReaction direction="left-to-right" evidence="12">
        <dbReference type="Rhea" id="RHEA:41597"/>
    </physiologicalReaction>
</comment>